<feature type="domain" description="TCP" evidence="7">
    <location>
        <begin position="155"/>
        <end position="209"/>
    </location>
</feature>
<dbReference type="AlphaFoldDB" id="A0A5J5ATS5"/>
<evidence type="ECO:0000313" key="9">
    <source>
        <dbReference type="Proteomes" id="UP000325577"/>
    </source>
</evidence>
<evidence type="ECO:0000313" key="8">
    <source>
        <dbReference type="EMBL" id="KAA8533789.1"/>
    </source>
</evidence>
<evidence type="ECO:0000256" key="5">
    <source>
        <dbReference type="ARBA" id="ARBA00023242"/>
    </source>
</evidence>
<dbReference type="EMBL" id="CM018041">
    <property type="protein sequence ID" value="KAA8533789.1"/>
    <property type="molecule type" value="Genomic_DNA"/>
</dbReference>
<organism evidence="8 9">
    <name type="scientific">Nyssa sinensis</name>
    <dbReference type="NCBI Taxonomy" id="561372"/>
    <lineage>
        <taxon>Eukaryota</taxon>
        <taxon>Viridiplantae</taxon>
        <taxon>Streptophyta</taxon>
        <taxon>Embryophyta</taxon>
        <taxon>Tracheophyta</taxon>
        <taxon>Spermatophyta</taxon>
        <taxon>Magnoliopsida</taxon>
        <taxon>eudicotyledons</taxon>
        <taxon>Gunneridae</taxon>
        <taxon>Pentapetalae</taxon>
        <taxon>asterids</taxon>
        <taxon>Cornales</taxon>
        <taxon>Nyssaceae</taxon>
        <taxon>Nyssa</taxon>
    </lineage>
</organism>
<feature type="compositionally biased region" description="Basic and acidic residues" evidence="6">
    <location>
        <begin position="222"/>
        <end position="249"/>
    </location>
</feature>
<keyword evidence="2" id="KW-0805">Transcription regulation</keyword>
<dbReference type="Pfam" id="PF03634">
    <property type="entry name" value="TCP"/>
    <property type="match status" value="1"/>
</dbReference>
<dbReference type="GO" id="GO:0003700">
    <property type="term" value="F:DNA-binding transcription factor activity"/>
    <property type="evidence" value="ECO:0007669"/>
    <property type="project" value="InterPro"/>
</dbReference>
<dbReference type="GO" id="GO:0043565">
    <property type="term" value="F:sequence-specific DNA binding"/>
    <property type="evidence" value="ECO:0007669"/>
    <property type="project" value="TreeGrafter"/>
</dbReference>
<keyword evidence="4" id="KW-0804">Transcription</keyword>
<evidence type="ECO:0000256" key="2">
    <source>
        <dbReference type="ARBA" id="ARBA00023015"/>
    </source>
</evidence>
<dbReference type="InterPro" id="IPR017887">
    <property type="entry name" value="TF_TCP_subgr"/>
</dbReference>
<dbReference type="PANTHER" id="PTHR31072:SF1">
    <property type="entry name" value="TRANSCRIPTION FACTOR TCP9"/>
    <property type="match status" value="1"/>
</dbReference>
<evidence type="ECO:0000256" key="1">
    <source>
        <dbReference type="ARBA" id="ARBA00004123"/>
    </source>
</evidence>
<accession>A0A5J5ATS5</accession>
<dbReference type="OrthoDB" id="1928965at2759"/>
<reference evidence="8 9" key="1">
    <citation type="submission" date="2019-09" db="EMBL/GenBank/DDBJ databases">
        <title>A chromosome-level genome assembly of the Chinese tupelo Nyssa sinensis.</title>
        <authorList>
            <person name="Yang X."/>
            <person name="Kang M."/>
            <person name="Yang Y."/>
            <person name="Xiong H."/>
            <person name="Wang M."/>
            <person name="Zhang Z."/>
            <person name="Wang Z."/>
            <person name="Wu H."/>
            <person name="Ma T."/>
            <person name="Liu J."/>
            <person name="Xi Z."/>
        </authorList>
    </citation>
    <scope>NUCLEOTIDE SEQUENCE [LARGE SCALE GENOMIC DNA]</scope>
    <source>
        <strain evidence="8">J267</strain>
        <tissue evidence="8">Leaf</tissue>
    </source>
</reference>
<evidence type="ECO:0000259" key="7">
    <source>
        <dbReference type="PROSITE" id="PS51369"/>
    </source>
</evidence>
<comment type="subcellular location">
    <subcellularLocation>
        <location evidence="1">Nucleus</location>
    </subcellularLocation>
</comment>
<evidence type="ECO:0000256" key="3">
    <source>
        <dbReference type="ARBA" id="ARBA00023125"/>
    </source>
</evidence>
<dbReference type="InterPro" id="IPR005333">
    <property type="entry name" value="Transcription_factor_TCP"/>
</dbReference>
<gene>
    <name evidence="8" type="ORF">F0562_031306</name>
</gene>
<dbReference type="PROSITE" id="PS51369">
    <property type="entry name" value="TCP"/>
    <property type="match status" value="1"/>
</dbReference>
<feature type="region of interest" description="Disordered" evidence="6">
    <location>
        <begin position="210"/>
        <end position="249"/>
    </location>
</feature>
<name>A0A5J5ATS5_9ASTE</name>
<sequence>MKNGPITYIVVAPRVIISRVHQSPTLISFCFPEYIGFAGPSSERISGSSSRFSIDHTKLLNQTMMRLTTVTKTTTIIPEFYRLICYYRSHRNLLSRWFLHQRRRGLHRWRILFPSLKEEPTDTDLEGSIPVAVMQMAMQASSIGKSMVVAPNRASKDRHTKVEGRGRRIRMPAACAARIFQLTRELGHKSDGETIRWLLEHAEPAIFEATGTGTVPRHRSVCQRDTKDSNNAHDDNGRGDHEEEEKASV</sequence>
<dbReference type="PANTHER" id="PTHR31072">
    <property type="entry name" value="TRANSCRIPTION FACTOR TCP4-RELATED"/>
    <property type="match status" value="1"/>
</dbReference>
<evidence type="ECO:0000256" key="6">
    <source>
        <dbReference type="SAM" id="MobiDB-lite"/>
    </source>
</evidence>
<dbReference type="GO" id="GO:0005634">
    <property type="term" value="C:nucleus"/>
    <property type="evidence" value="ECO:0007669"/>
    <property type="project" value="UniProtKB-SubCell"/>
</dbReference>
<keyword evidence="3" id="KW-0238">DNA-binding</keyword>
<keyword evidence="9" id="KW-1185">Reference proteome</keyword>
<protein>
    <recommendedName>
        <fullName evidence="7">TCP domain-containing protein</fullName>
    </recommendedName>
</protein>
<keyword evidence="5" id="KW-0539">Nucleus</keyword>
<evidence type="ECO:0000256" key="4">
    <source>
        <dbReference type="ARBA" id="ARBA00023163"/>
    </source>
</evidence>
<proteinExistence type="predicted"/>
<dbReference type="Proteomes" id="UP000325577">
    <property type="component" value="Linkage Group LG18"/>
</dbReference>